<keyword evidence="2" id="KW-0472">Membrane</keyword>
<protein>
    <recommendedName>
        <fullName evidence="5">TRP C-terminal domain-containing protein</fullName>
    </recommendedName>
</protein>
<keyword evidence="2" id="KW-0812">Transmembrane</keyword>
<evidence type="ECO:0000256" key="1">
    <source>
        <dbReference type="SAM" id="MobiDB-lite"/>
    </source>
</evidence>
<reference evidence="3" key="1">
    <citation type="submission" date="2013-08" db="EMBL/GenBank/DDBJ databases">
        <title>Gene expansion shapes genome architecture in the human pathogen Lichtheimia corymbifera: an evolutionary genomics analysis in the ancient terrestrial Mucorales (Mucoromycotina).</title>
        <authorList>
            <person name="Schwartze V.U."/>
            <person name="Winter S."/>
            <person name="Shelest E."/>
            <person name="Marcet-Houben M."/>
            <person name="Horn F."/>
            <person name="Wehner S."/>
            <person name="Hoffmann K."/>
            <person name="Riege K."/>
            <person name="Sammeth M."/>
            <person name="Nowrousian M."/>
            <person name="Valiante V."/>
            <person name="Linde J."/>
            <person name="Jacobsen I.D."/>
            <person name="Marz M."/>
            <person name="Brakhage A.A."/>
            <person name="Gabaldon T."/>
            <person name="Bocker S."/>
            <person name="Voigt K."/>
        </authorList>
    </citation>
    <scope>NUCLEOTIDE SEQUENCE [LARGE SCALE GENOMIC DNA]</scope>
    <source>
        <strain evidence="3">FSU 9682</strain>
    </source>
</reference>
<dbReference type="PANTHER" id="PTHR34391:SF1">
    <property type="entry name" value="UPF0658 GOLGI APPARATUS MEMBRANE PROTEIN C1952.10C-RELATED"/>
    <property type="match status" value="1"/>
</dbReference>
<feature type="transmembrane region" description="Helical" evidence="2">
    <location>
        <begin position="62"/>
        <end position="84"/>
    </location>
</feature>
<feature type="transmembrane region" description="Helical" evidence="2">
    <location>
        <begin position="176"/>
        <end position="196"/>
    </location>
</feature>
<dbReference type="PANTHER" id="PTHR34391">
    <property type="entry name" value="UPF0658 GOLGI APPARATUS MEMBRANE PROTEIN C1952.10C-RELATED"/>
    <property type="match status" value="1"/>
</dbReference>
<dbReference type="GO" id="GO:0005794">
    <property type="term" value="C:Golgi apparatus"/>
    <property type="evidence" value="ECO:0007669"/>
    <property type="project" value="TreeGrafter"/>
</dbReference>
<accession>A0A068RXT8</accession>
<evidence type="ECO:0000313" key="3">
    <source>
        <dbReference type="EMBL" id="CDH54958.1"/>
    </source>
</evidence>
<evidence type="ECO:0000313" key="4">
    <source>
        <dbReference type="Proteomes" id="UP000027586"/>
    </source>
</evidence>
<dbReference type="STRING" id="1263082.A0A068RXT8"/>
<gene>
    <name evidence="3" type="ORF">LCOR_06161.1</name>
</gene>
<organism evidence="3 4">
    <name type="scientific">Lichtheimia corymbifera JMRC:FSU:9682</name>
    <dbReference type="NCBI Taxonomy" id="1263082"/>
    <lineage>
        <taxon>Eukaryota</taxon>
        <taxon>Fungi</taxon>
        <taxon>Fungi incertae sedis</taxon>
        <taxon>Mucoromycota</taxon>
        <taxon>Mucoromycotina</taxon>
        <taxon>Mucoromycetes</taxon>
        <taxon>Mucorales</taxon>
        <taxon>Lichtheimiaceae</taxon>
        <taxon>Lichtheimia</taxon>
    </lineage>
</organism>
<keyword evidence="4" id="KW-1185">Reference proteome</keyword>
<feature type="transmembrane region" description="Helical" evidence="2">
    <location>
        <begin position="322"/>
        <end position="342"/>
    </location>
</feature>
<feature type="transmembrane region" description="Helical" evidence="2">
    <location>
        <begin position="283"/>
        <end position="302"/>
    </location>
</feature>
<dbReference type="InterPro" id="IPR040410">
    <property type="entry name" value="UPF0658_Golgi"/>
</dbReference>
<dbReference type="VEuPathDB" id="FungiDB:LCOR_06161.1"/>
<keyword evidence="2" id="KW-1133">Transmembrane helix</keyword>
<dbReference type="OrthoDB" id="2448307at2759"/>
<feature type="transmembrane region" description="Helical" evidence="2">
    <location>
        <begin position="258"/>
        <end position="276"/>
    </location>
</feature>
<evidence type="ECO:0000256" key="2">
    <source>
        <dbReference type="SAM" id="Phobius"/>
    </source>
</evidence>
<comment type="caution">
    <text evidence="3">The sequence shown here is derived from an EMBL/GenBank/DDBJ whole genome shotgun (WGS) entry which is preliminary data.</text>
</comment>
<feature type="transmembrane region" description="Helical" evidence="2">
    <location>
        <begin position="217"/>
        <end position="238"/>
    </location>
</feature>
<feature type="transmembrane region" description="Helical" evidence="2">
    <location>
        <begin position="91"/>
        <end position="109"/>
    </location>
</feature>
<name>A0A068RXT8_9FUNG</name>
<feature type="transmembrane region" description="Helical" evidence="2">
    <location>
        <begin position="20"/>
        <end position="42"/>
    </location>
</feature>
<evidence type="ECO:0008006" key="5">
    <source>
        <dbReference type="Google" id="ProtNLM"/>
    </source>
</evidence>
<feature type="region of interest" description="Disordered" evidence="1">
    <location>
        <begin position="402"/>
        <end position="430"/>
    </location>
</feature>
<proteinExistence type="predicted"/>
<sequence>MGSSLRDNPLFKTKESIATLSVISLECILICILEGLVVKNHLALVSNCQMDSVGQGVSESDLIYHSLFIVSQAFQVLLCVDALLQKNTAQLCTLVAFGLLVVGNYHILIDWLPKFEALTNLPMQIRRYPNPAAHDPRTSGGSQELWSPIDPRWPDTPAGQDMAIDYYRDRIRPLEYAIIGLIPCFFVALAFLAWRLRKEFAWDNYRTFSADLRVRSALITSSVLLTLLKLDFYFVFSFAAQLIPSQKLQYDETVTETVLVFVLGALGLTLAILAVYRENKYMMGGFIIAGAGAVAYLIYRLVRICVPREAGSDDPYEFTRRFLIFTVVVAMALILLTMAVAVKSFLNLRQGIYVFAKKSSADRRKKGTSLRSMSIIDQGSDEFDSSEAPVMMHHHHHEDKIALDDMDEGQPTQHGRNDKSRQHQDMWSIE</sequence>
<dbReference type="Proteomes" id="UP000027586">
    <property type="component" value="Unassembled WGS sequence"/>
</dbReference>
<dbReference type="AlphaFoldDB" id="A0A068RXT8"/>
<dbReference type="EMBL" id="CBTN010000026">
    <property type="protein sequence ID" value="CDH54958.1"/>
    <property type="molecule type" value="Genomic_DNA"/>
</dbReference>
<feature type="compositionally biased region" description="Basic and acidic residues" evidence="1">
    <location>
        <begin position="415"/>
        <end position="424"/>
    </location>
</feature>